<feature type="domain" description="Pseudouridine synthase RsuA/RluA-like" evidence="2">
    <location>
        <begin position="17"/>
        <end position="166"/>
    </location>
</feature>
<dbReference type="PANTHER" id="PTHR21600:SF87">
    <property type="entry name" value="RNA PSEUDOURIDYLATE SYNTHASE DOMAIN-CONTAINING PROTEIN 1"/>
    <property type="match status" value="1"/>
</dbReference>
<dbReference type="InterPro" id="IPR050188">
    <property type="entry name" value="RluA_PseudoU_synthase"/>
</dbReference>
<evidence type="ECO:0000259" key="2">
    <source>
        <dbReference type="Pfam" id="PF00849"/>
    </source>
</evidence>
<dbReference type="InterPro" id="IPR020103">
    <property type="entry name" value="PsdUridine_synth_cat_dom_sf"/>
</dbReference>
<dbReference type="GO" id="GO:0009982">
    <property type="term" value="F:pseudouridine synthase activity"/>
    <property type="evidence" value="ECO:0007669"/>
    <property type="project" value="InterPro"/>
</dbReference>
<sequence>MLIDISPHIIFEDTWIIAVDKPSGLPSQGTRDPARDHLVAAVERYLRLTNPKARAALHHRLDVETSGVIVLGKHKDANKGLTDAFRERLAQKTYLAVVVGEFPEEAAVTNHLASKRDGKRNRMVTVRAGGDFAETTFKRRRIEGGLSVVEAYPKTGRMHQIRVHLAGLGFPIVGDSFYGGVSRWDGARVARMMLHAWRLELPHPVTGESLVLDAPVDEGSVLLG</sequence>
<evidence type="ECO:0000313" key="4">
    <source>
        <dbReference type="Proteomes" id="UP000321595"/>
    </source>
</evidence>
<protein>
    <submittedName>
        <fullName evidence="3">RluA family pseudouridine synthase</fullName>
    </submittedName>
</protein>
<dbReference type="PANTHER" id="PTHR21600">
    <property type="entry name" value="MITOCHONDRIAL RNA PSEUDOURIDINE SYNTHASE"/>
    <property type="match status" value="1"/>
</dbReference>
<gene>
    <name evidence="3" type="ORF">FRD01_14440</name>
</gene>
<proteinExistence type="inferred from homology"/>
<organism evidence="3 4">
    <name type="scientific">Microvenator marinus</name>
    <dbReference type="NCBI Taxonomy" id="2600177"/>
    <lineage>
        <taxon>Bacteria</taxon>
        <taxon>Deltaproteobacteria</taxon>
        <taxon>Bradymonadales</taxon>
        <taxon>Microvenatoraceae</taxon>
        <taxon>Microvenator</taxon>
    </lineage>
</organism>
<dbReference type="EMBL" id="CP042467">
    <property type="protein sequence ID" value="QED28410.1"/>
    <property type="molecule type" value="Genomic_DNA"/>
</dbReference>
<name>A0A5B8XRX8_9DELT</name>
<evidence type="ECO:0000313" key="3">
    <source>
        <dbReference type="EMBL" id="QED28410.1"/>
    </source>
</evidence>
<dbReference type="KEGG" id="bbae:FRD01_14440"/>
<dbReference type="AlphaFoldDB" id="A0A5B8XRX8"/>
<comment type="similarity">
    <text evidence="1">Belongs to the pseudouridine synthase RluA family.</text>
</comment>
<reference evidence="3 4" key="1">
    <citation type="submission" date="2019-08" db="EMBL/GenBank/DDBJ databases">
        <authorList>
            <person name="Liang Q."/>
        </authorList>
    </citation>
    <scope>NUCLEOTIDE SEQUENCE [LARGE SCALE GENOMIC DNA]</scope>
    <source>
        <strain evidence="3 4">V1718</strain>
    </source>
</reference>
<dbReference type="Pfam" id="PF00849">
    <property type="entry name" value="PseudoU_synth_2"/>
    <property type="match status" value="1"/>
</dbReference>
<dbReference type="InterPro" id="IPR006145">
    <property type="entry name" value="PsdUridine_synth_RsuA/RluA"/>
</dbReference>
<dbReference type="GO" id="GO:0000455">
    <property type="term" value="P:enzyme-directed rRNA pseudouridine synthesis"/>
    <property type="evidence" value="ECO:0007669"/>
    <property type="project" value="TreeGrafter"/>
</dbReference>
<dbReference type="GO" id="GO:0140098">
    <property type="term" value="F:catalytic activity, acting on RNA"/>
    <property type="evidence" value="ECO:0007669"/>
    <property type="project" value="UniProtKB-ARBA"/>
</dbReference>
<dbReference type="Proteomes" id="UP000321595">
    <property type="component" value="Chromosome"/>
</dbReference>
<keyword evidence="4" id="KW-1185">Reference proteome</keyword>
<accession>A0A5B8XRX8</accession>
<dbReference type="RefSeq" id="WP_146960811.1">
    <property type="nucleotide sequence ID" value="NZ_CP042467.1"/>
</dbReference>
<dbReference type="Gene3D" id="3.30.2350.10">
    <property type="entry name" value="Pseudouridine synthase"/>
    <property type="match status" value="1"/>
</dbReference>
<evidence type="ECO:0000256" key="1">
    <source>
        <dbReference type="ARBA" id="ARBA00010876"/>
    </source>
</evidence>
<dbReference type="CDD" id="cd02869">
    <property type="entry name" value="PseudoU_synth_RluA_like"/>
    <property type="match status" value="1"/>
</dbReference>
<dbReference type="GO" id="GO:0003723">
    <property type="term" value="F:RNA binding"/>
    <property type="evidence" value="ECO:0007669"/>
    <property type="project" value="InterPro"/>
</dbReference>
<dbReference type="SUPFAM" id="SSF55120">
    <property type="entry name" value="Pseudouridine synthase"/>
    <property type="match status" value="1"/>
</dbReference>
<dbReference type="OrthoDB" id="128480at2"/>